<comment type="caution">
    <text evidence="2">The sequence shown here is derived from an EMBL/GenBank/DDBJ whole genome shotgun (WGS) entry which is preliminary data.</text>
</comment>
<dbReference type="Proteomes" id="UP000631114">
    <property type="component" value="Unassembled WGS sequence"/>
</dbReference>
<dbReference type="AlphaFoldDB" id="A0A835MFU5"/>
<proteinExistence type="predicted"/>
<evidence type="ECO:0000313" key="2">
    <source>
        <dbReference type="EMBL" id="KAF9622226.1"/>
    </source>
</evidence>
<accession>A0A835MFU5</accession>
<dbReference type="Gene3D" id="3.30.200.20">
    <property type="entry name" value="Phosphorylase Kinase, domain 1"/>
    <property type="match status" value="1"/>
</dbReference>
<evidence type="ECO:0000256" key="1">
    <source>
        <dbReference type="SAM" id="MobiDB-lite"/>
    </source>
</evidence>
<name>A0A835MFU5_9MAGN</name>
<sequence length="475" mass="53172">MEGNESLGRFSPEFVVQDLRFTSAVSLLPPIVLFHGTTDYSIPSDSKYIPPLEGLLIALFKALEAMAEQVKLDHMASHITNSLSTEQDKNATKTRGEHVLLLARLISQWSSMRTSDRAAKPLDFIGRCFSGDKNRLGGDFNTAVVNDNEEAEEHRLSCTPSAVSGNFRGKGIISDQLRQPVQPEGEPHVSNPRPLKLLKETVSQEEPHIRDSLPTTRVKNRFFHPSFPGNTSAEVENEVTVKRYANENGYPLKINQVKEETEDAVSFELSAEESETPSTIEPIVEESLNLAKVESPRNGPSYYPEQSGRKEILKGGKGTSGSKRLKPSGARTSLYNNISFDRFSEAMLVLRQPLELRLEEIVELTGGFHPDCCISKHEQFKLYDEFLRDPSFHAMVKMNGDPTGVIEAEKRVTCSLFHRNIMELSAYHDSANVTALVYAIADKGTLDQYLYGIWEDALMQLFIDFGGWAFLKKLK</sequence>
<evidence type="ECO:0000313" key="3">
    <source>
        <dbReference type="Proteomes" id="UP000631114"/>
    </source>
</evidence>
<reference evidence="2 3" key="1">
    <citation type="submission" date="2020-10" db="EMBL/GenBank/DDBJ databases">
        <title>The Coptis chinensis genome and diversification of protoberbering-type alkaloids.</title>
        <authorList>
            <person name="Wang B."/>
            <person name="Shu S."/>
            <person name="Song C."/>
            <person name="Liu Y."/>
        </authorList>
    </citation>
    <scope>NUCLEOTIDE SEQUENCE [LARGE SCALE GENOMIC DNA]</scope>
    <source>
        <strain evidence="2">HL-2020</strain>
        <tissue evidence="2">Leaf</tissue>
    </source>
</reference>
<dbReference type="EMBL" id="JADFTS010000002">
    <property type="protein sequence ID" value="KAF9622226.1"/>
    <property type="molecule type" value="Genomic_DNA"/>
</dbReference>
<keyword evidence="3" id="KW-1185">Reference proteome</keyword>
<protein>
    <submittedName>
        <fullName evidence="2">Uncharacterized protein</fullName>
    </submittedName>
</protein>
<gene>
    <name evidence="2" type="ORF">IFM89_030084</name>
</gene>
<feature type="region of interest" description="Disordered" evidence="1">
    <location>
        <begin position="294"/>
        <end position="328"/>
    </location>
</feature>
<organism evidence="2 3">
    <name type="scientific">Coptis chinensis</name>
    <dbReference type="NCBI Taxonomy" id="261450"/>
    <lineage>
        <taxon>Eukaryota</taxon>
        <taxon>Viridiplantae</taxon>
        <taxon>Streptophyta</taxon>
        <taxon>Embryophyta</taxon>
        <taxon>Tracheophyta</taxon>
        <taxon>Spermatophyta</taxon>
        <taxon>Magnoliopsida</taxon>
        <taxon>Ranunculales</taxon>
        <taxon>Ranunculaceae</taxon>
        <taxon>Coptidoideae</taxon>
        <taxon>Coptis</taxon>
    </lineage>
</organism>
<dbReference type="OrthoDB" id="1528077at2759"/>